<evidence type="ECO:0000256" key="3">
    <source>
        <dbReference type="ARBA" id="ARBA00022777"/>
    </source>
</evidence>
<keyword evidence="2" id="KW-0808">Transferase</keyword>
<proteinExistence type="inferred from homology"/>
<dbReference type="Pfam" id="PF00370">
    <property type="entry name" value="FGGY_N"/>
    <property type="match status" value="1"/>
</dbReference>
<evidence type="ECO:0000259" key="5">
    <source>
        <dbReference type="Pfam" id="PF02782"/>
    </source>
</evidence>
<reference evidence="6 7" key="1">
    <citation type="submission" date="2018-06" db="EMBL/GenBank/DDBJ databases">
        <title>Comparative genomics of Brasilonema spp. strains.</title>
        <authorList>
            <person name="Alvarenga D.O."/>
            <person name="Fiore M.F."/>
            <person name="Varani A.M."/>
        </authorList>
    </citation>
    <scope>NUCLEOTIDE SEQUENCE [LARGE SCALE GENOMIC DNA]</scope>
    <source>
        <strain evidence="6 7">CENA114</strain>
    </source>
</reference>
<dbReference type="CDD" id="cd07779">
    <property type="entry name" value="ASKHA_NBD_FGGY_YgcE-like"/>
    <property type="match status" value="1"/>
</dbReference>
<dbReference type="InterPro" id="IPR043129">
    <property type="entry name" value="ATPase_NBD"/>
</dbReference>
<dbReference type="PIRSF" id="PIRSF000538">
    <property type="entry name" value="GlpK"/>
    <property type="match status" value="1"/>
</dbReference>
<dbReference type="KEGG" id="bsen:DP114_13735"/>
<dbReference type="Proteomes" id="UP000503129">
    <property type="component" value="Chromosome"/>
</dbReference>
<evidence type="ECO:0000256" key="2">
    <source>
        <dbReference type="ARBA" id="ARBA00022679"/>
    </source>
</evidence>
<dbReference type="RefSeq" id="WP_171976334.1">
    <property type="nucleotide sequence ID" value="NZ_CAWOXK010000001.1"/>
</dbReference>
<dbReference type="InterPro" id="IPR018484">
    <property type="entry name" value="FGGY_N"/>
</dbReference>
<evidence type="ECO:0000313" key="7">
    <source>
        <dbReference type="Proteomes" id="UP000503129"/>
    </source>
</evidence>
<dbReference type="InterPro" id="IPR050406">
    <property type="entry name" value="FGGY_Carb_Kinase"/>
</dbReference>
<comment type="similarity">
    <text evidence="1">Belongs to the FGGY kinase family.</text>
</comment>
<dbReference type="GO" id="GO:0016301">
    <property type="term" value="F:kinase activity"/>
    <property type="evidence" value="ECO:0007669"/>
    <property type="project" value="UniProtKB-KW"/>
</dbReference>
<keyword evidence="3 6" id="KW-0418">Kinase</keyword>
<name>A0A856MEU7_9CYAN</name>
<dbReference type="InterPro" id="IPR018485">
    <property type="entry name" value="FGGY_C"/>
</dbReference>
<gene>
    <name evidence="6" type="ORF">DP114_13735</name>
</gene>
<dbReference type="Gene3D" id="3.30.420.40">
    <property type="match status" value="2"/>
</dbReference>
<dbReference type="GO" id="GO:0005975">
    <property type="term" value="P:carbohydrate metabolic process"/>
    <property type="evidence" value="ECO:0007669"/>
    <property type="project" value="InterPro"/>
</dbReference>
<dbReference type="Pfam" id="PF02782">
    <property type="entry name" value="FGGY_C"/>
    <property type="match status" value="1"/>
</dbReference>
<dbReference type="SUPFAM" id="SSF53067">
    <property type="entry name" value="Actin-like ATPase domain"/>
    <property type="match status" value="2"/>
</dbReference>
<evidence type="ECO:0000256" key="1">
    <source>
        <dbReference type="ARBA" id="ARBA00009156"/>
    </source>
</evidence>
<accession>A0A856MEU7</accession>
<dbReference type="EMBL" id="CP030118">
    <property type="protein sequence ID" value="QDL08810.1"/>
    <property type="molecule type" value="Genomic_DNA"/>
</dbReference>
<dbReference type="AlphaFoldDB" id="A0A856MEU7"/>
<feature type="domain" description="Carbohydrate kinase FGGY N-terminal" evidence="4">
    <location>
        <begin position="8"/>
        <end position="248"/>
    </location>
</feature>
<protein>
    <submittedName>
        <fullName evidence="6">Xylulose kinase</fullName>
    </submittedName>
</protein>
<sequence>MSQNNALVIGIDCSTTACKAIAWNQEGKAVAFGKAFYPLLQPQANWYEQDAARWWHSTCEAIQQLLTQINVSQVEAVCITHQRETFVAVDREGKPVRNAIAWMDKRSRNQVTFLDEKFGGQYNQVTGKPVSMTPSLSKIIWLTQHEPENVARTYKFLDVHGFLVYHLTGNFRTSLACADPMGAMNMEAHCWATDLLTSLELREEQFAELVPPGEVIGYVNDTGAVATGLPKGLRVIAGAGDGQCAGLGANAVGNSRAYLNLGTAIASGIISKEYFVNPSFRTMYAPIAGSYFLETVLLGGVFTLTWFVEKFASDLHNCNLNLSPLEILETAAAKVSPGAEGLMLVPYWNNVMNPYWDANATGITIGWTGTHGKEHFYRAILEGIAFEQRLVGDAVMSATNQRFNEYVVMGGGSTSNLWCQILADVTGIPIVRSTTTEATCLGAGILAAVAVGWYPDIGTAAKCLTHTAERFTPSEERQAIYSKLYSEVYKPLFPSIQSLVNKLTDLTTTATKL</sequence>
<organism evidence="6 7">
    <name type="scientific">Brasilonema sennae CENA114</name>
    <dbReference type="NCBI Taxonomy" id="415709"/>
    <lineage>
        <taxon>Bacteria</taxon>
        <taxon>Bacillati</taxon>
        <taxon>Cyanobacteriota</taxon>
        <taxon>Cyanophyceae</taxon>
        <taxon>Nostocales</taxon>
        <taxon>Scytonemataceae</taxon>
        <taxon>Brasilonema</taxon>
        <taxon>Bromeliae group (in: Brasilonema)</taxon>
    </lineage>
</organism>
<feature type="domain" description="Carbohydrate kinase FGGY C-terminal" evidence="5">
    <location>
        <begin position="257"/>
        <end position="450"/>
    </location>
</feature>
<keyword evidence="7" id="KW-1185">Reference proteome</keyword>
<dbReference type="PANTHER" id="PTHR43095:SF5">
    <property type="entry name" value="XYLULOSE KINASE"/>
    <property type="match status" value="1"/>
</dbReference>
<dbReference type="InterPro" id="IPR000577">
    <property type="entry name" value="Carb_kinase_FGGY"/>
</dbReference>
<evidence type="ECO:0000259" key="4">
    <source>
        <dbReference type="Pfam" id="PF00370"/>
    </source>
</evidence>
<dbReference type="PANTHER" id="PTHR43095">
    <property type="entry name" value="SUGAR KINASE"/>
    <property type="match status" value="1"/>
</dbReference>
<evidence type="ECO:0000313" key="6">
    <source>
        <dbReference type="EMBL" id="QDL08810.1"/>
    </source>
</evidence>